<organism evidence="1">
    <name type="scientific">Lentimicrobium saccharophilum</name>
    <dbReference type="NCBI Taxonomy" id="1678841"/>
    <lineage>
        <taxon>Bacteria</taxon>
        <taxon>Pseudomonadati</taxon>
        <taxon>Bacteroidota</taxon>
        <taxon>Bacteroidia</taxon>
        <taxon>Bacteroidales</taxon>
        <taxon>Lentimicrobiaceae</taxon>
        <taxon>Lentimicrobium</taxon>
    </lineage>
</organism>
<sequence length="140" mass="15951">MEQKDYLLREIEKLGIVIRAIQQKIFGGSGPPAITLERQEAEAREMLLNEINFDLDRFLQMDLTESEKYVNGFKGFSIENIEALAAFIAKIGFSKQSEPSRTYLEKALQLFEICNIKSKTFSFERENHISALSSALAKPD</sequence>
<accession>A0A0S7C4S2</accession>
<dbReference type="Proteomes" id="UP000053091">
    <property type="component" value="Unassembled WGS sequence"/>
</dbReference>
<keyword evidence="2" id="KW-1185">Reference proteome</keyword>
<evidence type="ECO:0000313" key="1">
    <source>
        <dbReference type="EMBL" id="GAP44256.1"/>
    </source>
</evidence>
<dbReference type="RefSeq" id="WP_062043231.1">
    <property type="nucleotide sequence ID" value="NZ_DF968183.1"/>
</dbReference>
<dbReference type="EMBL" id="DF968183">
    <property type="protein sequence ID" value="GAP44256.1"/>
    <property type="molecule type" value="Genomic_DNA"/>
</dbReference>
<reference evidence="1" key="1">
    <citation type="journal article" date="2015" name="Genome Announc.">
        <title>Draft Genome Sequence of Bacteroidales Strain TBC1, a Novel Isolate from a Methanogenic Wastewater Treatment System.</title>
        <authorList>
            <person name="Tourlousse D.M."/>
            <person name="Matsuura N."/>
            <person name="Sun L."/>
            <person name="Toyonaga M."/>
            <person name="Kuroda K."/>
            <person name="Ohashi A."/>
            <person name="Cruz R."/>
            <person name="Yamaguchi T."/>
            <person name="Sekiguchi Y."/>
        </authorList>
    </citation>
    <scope>NUCLEOTIDE SEQUENCE [LARGE SCALE GENOMIC DNA]</scope>
    <source>
        <strain evidence="1">TBC1</strain>
    </source>
</reference>
<protein>
    <submittedName>
        <fullName evidence="1">Uncharacterized protein</fullName>
    </submittedName>
</protein>
<gene>
    <name evidence="1" type="ORF">TBC1_1257</name>
</gene>
<proteinExistence type="predicted"/>
<evidence type="ECO:0000313" key="2">
    <source>
        <dbReference type="Proteomes" id="UP000053091"/>
    </source>
</evidence>
<dbReference type="STRING" id="1678841.TBC1_1257"/>
<dbReference type="OrthoDB" id="1093630at2"/>
<dbReference type="AlphaFoldDB" id="A0A0S7C4S2"/>
<name>A0A0S7C4S2_9BACT</name>